<feature type="domain" description="Peripheral subunit-binding (PSBD)" evidence="12">
    <location>
        <begin position="224"/>
        <end position="261"/>
    </location>
</feature>
<dbReference type="PROSITE" id="PS00189">
    <property type="entry name" value="LIPOYL"/>
    <property type="match status" value="1"/>
</dbReference>
<dbReference type="Pfam" id="PF00364">
    <property type="entry name" value="Biotin_lipoyl"/>
    <property type="match status" value="1"/>
</dbReference>
<dbReference type="GO" id="GO:0043754">
    <property type="term" value="F:dihydrolipoamide branched chain acyltransferase activity"/>
    <property type="evidence" value="ECO:0007669"/>
    <property type="project" value="UniProtKB-EC"/>
</dbReference>
<evidence type="ECO:0000256" key="8">
    <source>
        <dbReference type="ARBA" id="ARBA00023315"/>
    </source>
</evidence>
<dbReference type="STRING" id="595528.A0A0D2WGZ6"/>
<dbReference type="Pfam" id="PF02817">
    <property type="entry name" value="E3_binding"/>
    <property type="match status" value="1"/>
</dbReference>
<dbReference type="eggNOG" id="KOG0558">
    <property type="taxonomic scope" value="Eukaryota"/>
</dbReference>
<comment type="subcellular location">
    <subcellularLocation>
        <location evidence="2">Mitochondrion matrix</location>
    </subcellularLocation>
</comment>
<evidence type="ECO:0000313" key="13">
    <source>
        <dbReference type="EMBL" id="KJE88780.1"/>
    </source>
</evidence>
<comment type="catalytic activity">
    <reaction evidence="9">
        <text>N(6)-[(R)-dihydrolipoyl]-L-lysyl-[protein] + 2-methylpropanoyl-CoA = N(6)-[(R)-S(8)-2-methylpropanoyldihydrolipoyl]-L-lysyl-[protein] + CoA</text>
        <dbReference type="Rhea" id="RHEA:18865"/>
        <dbReference type="Rhea" id="RHEA-COMP:10475"/>
        <dbReference type="Rhea" id="RHEA-COMP:10497"/>
        <dbReference type="ChEBI" id="CHEBI:57287"/>
        <dbReference type="ChEBI" id="CHEBI:57338"/>
        <dbReference type="ChEBI" id="CHEBI:83100"/>
        <dbReference type="ChEBI" id="CHEBI:83142"/>
        <dbReference type="EC" id="2.3.1.168"/>
    </reaction>
    <physiologicalReaction direction="left-to-right" evidence="9">
        <dbReference type="Rhea" id="RHEA:18866"/>
    </physiologicalReaction>
</comment>
<keyword evidence="5 10" id="KW-0450">Lipoyl</keyword>
<dbReference type="GO" id="GO:0005759">
    <property type="term" value="C:mitochondrial matrix"/>
    <property type="evidence" value="ECO:0007669"/>
    <property type="project" value="UniProtKB-SubCell"/>
</dbReference>
<organism evidence="13 14">
    <name type="scientific">Capsaspora owczarzaki (strain ATCC 30864)</name>
    <dbReference type="NCBI Taxonomy" id="595528"/>
    <lineage>
        <taxon>Eukaryota</taxon>
        <taxon>Filasterea</taxon>
        <taxon>Capsaspora</taxon>
    </lineage>
</organism>
<dbReference type="PROSITE" id="PS50968">
    <property type="entry name" value="BIOTINYL_LIPOYL"/>
    <property type="match status" value="1"/>
</dbReference>
<keyword evidence="14" id="KW-1185">Reference proteome</keyword>
<dbReference type="Gene3D" id="3.30.559.10">
    <property type="entry name" value="Chloramphenicol acetyltransferase-like domain"/>
    <property type="match status" value="1"/>
</dbReference>
<sequence length="541" mass="55735">MLSASVPTLRSSHALVRSAMTAAVRAAAAPAAAPSAASTPAPSALINAAQSRSLSAHAAARPSAAHRAATTQTVSALSASRLTARSMRSFHTSTAASGIVPFNLADIGEGIAEAEVLQWFVNVGDKVVQFDKICEVQSDKATVEITSRYEGTVAKLYYKVHDMAKVGSVLVDIDVAGAAGAGSAAPSATPAAAAASATSASSASSSAAAAAAAPAAAASDALSLATPAVRRLIKEHNLSLKQIVGTGRDGRVLKEDVLNFVANGGRSAAPAAAAPVVAAAPASTASAAASTATTATPAAAPVSVAPVRGDRVEPIRGFKRTMIKSMNAANLIPHFNYCDEIVMNRLISFRTDLKPLAESRGVKLTYMPIMIKAASLALLRYPILNSSLNADATEITYKGSHNIGVAMDTPGGLVVPNIKNVQDKSIFEVAAELNRLQQAGSKGQLRAEDLTGGTFTLSNIGTVGGTYMKPIIVVPEVAIGAIGKIQKLPRFNEDDSVYAAHIMQVSWSADHRVIDGVTMASFSNLWKSYIENPQSMVVDLK</sequence>
<dbReference type="Pfam" id="PF00198">
    <property type="entry name" value="2-oxoacid_dh"/>
    <property type="match status" value="1"/>
</dbReference>
<comment type="similarity">
    <text evidence="3 10">Belongs to the 2-oxoacid dehydrogenase family.</text>
</comment>
<dbReference type="PANTHER" id="PTHR43178:SF5">
    <property type="entry name" value="LIPOAMIDE ACYLTRANSFERASE COMPONENT OF BRANCHED-CHAIN ALPHA-KETO ACID DEHYDROGENASE COMPLEX, MITOCHONDRIAL"/>
    <property type="match status" value="1"/>
</dbReference>
<dbReference type="InterPro" id="IPR000089">
    <property type="entry name" value="Biotin_lipoyl"/>
</dbReference>
<dbReference type="Proteomes" id="UP000008743">
    <property type="component" value="Unassembled WGS sequence"/>
</dbReference>
<accession>A0A0D2WGZ6</accession>
<dbReference type="InParanoid" id="A0A0D2WGZ6"/>
<evidence type="ECO:0000256" key="9">
    <source>
        <dbReference type="ARBA" id="ARBA00051775"/>
    </source>
</evidence>
<dbReference type="FunFam" id="2.40.50.100:FF:000013">
    <property type="entry name" value="Dihydrolipoamide acetyltransferase component of pyruvate dehydrogenase complex"/>
    <property type="match status" value="1"/>
</dbReference>
<dbReference type="GO" id="GO:0005829">
    <property type="term" value="C:cytosol"/>
    <property type="evidence" value="ECO:0007669"/>
    <property type="project" value="UniProtKB-ARBA"/>
</dbReference>
<dbReference type="PhylomeDB" id="A0A0D2WGZ6"/>
<name>A0A0D2WGZ6_CAPO3</name>
<dbReference type="CDD" id="cd06849">
    <property type="entry name" value="lipoyl_domain"/>
    <property type="match status" value="1"/>
</dbReference>
<evidence type="ECO:0000256" key="5">
    <source>
        <dbReference type="ARBA" id="ARBA00022823"/>
    </source>
</evidence>
<evidence type="ECO:0000256" key="1">
    <source>
        <dbReference type="ARBA" id="ARBA00001938"/>
    </source>
</evidence>
<dbReference type="InterPro" id="IPR011053">
    <property type="entry name" value="Single_hybrid_motif"/>
</dbReference>
<keyword evidence="4 10" id="KW-0808">Transferase</keyword>
<dbReference type="PROSITE" id="PS51826">
    <property type="entry name" value="PSBD"/>
    <property type="match status" value="1"/>
</dbReference>
<gene>
    <name evidence="13" type="ORF">CAOG_000368</name>
</gene>
<dbReference type="InterPro" id="IPR001078">
    <property type="entry name" value="2-oxoacid_DH_actylTfrase"/>
</dbReference>
<dbReference type="EC" id="2.3.1.-" evidence="10"/>
<dbReference type="FunFam" id="3.30.559.10:FF:000027">
    <property type="entry name" value="Dihydrolipoamide acetyltransferase component of pyruvate dehydrogenase complex"/>
    <property type="match status" value="1"/>
</dbReference>
<dbReference type="InterPro" id="IPR050743">
    <property type="entry name" value="2-oxoacid_DH_E2_comp"/>
</dbReference>
<keyword evidence="7" id="KW-0496">Mitochondrion</keyword>
<dbReference type="InterPro" id="IPR036625">
    <property type="entry name" value="E3-bd_dom_sf"/>
</dbReference>
<protein>
    <recommendedName>
        <fullName evidence="10">Dihydrolipoamide acetyltransferase component of pyruvate dehydrogenase complex</fullName>
        <ecNumber evidence="10">2.3.1.-</ecNumber>
    </recommendedName>
</protein>
<evidence type="ECO:0000259" key="11">
    <source>
        <dbReference type="PROSITE" id="PS50968"/>
    </source>
</evidence>
<dbReference type="GO" id="GO:0016407">
    <property type="term" value="F:acetyltransferase activity"/>
    <property type="evidence" value="ECO:0007669"/>
    <property type="project" value="TreeGrafter"/>
</dbReference>
<dbReference type="Gene3D" id="4.10.320.10">
    <property type="entry name" value="E3-binding domain"/>
    <property type="match status" value="1"/>
</dbReference>
<keyword evidence="8 10" id="KW-0012">Acyltransferase</keyword>
<dbReference type="EMBL" id="KE346360">
    <property type="protein sequence ID" value="KJE88780.1"/>
    <property type="molecule type" value="Genomic_DNA"/>
</dbReference>
<evidence type="ECO:0000256" key="6">
    <source>
        <dbReference type="ARBA" id="ARBA00022946"/>
    </source>
</evidence>
<proteinExistence type="inferred from homology"/>
<dbReference type="InterPro" id="IPR004167">
    <property type="entry name" value="PSBD"/>
</dbReference>
<evidence type="ECO:0000259" key="12">
    <source>
        <dbReference type="PROSITE" id="PS51826"/>
    </source>
</evidence>
<dbReference type="SUPFAM" id="SSF52777">
    <property type="entry name" value="CoA-dependent acyltransferases"/>
    <property type="match status" value="1"/>
</dbReference>
<dbReference type="PANTHER" id="PTHR43178">
    <property type="entry name" value="DIHYDROLIPOAMIDE ACETYLTRANSFERASE COMPONENT OF PYRUVATE DEHYDROGENASE COMPLEX"/>
    <property type="match status" value="1"/>
</dbReference>
<evidence type="ECO:0000256" key="7">
    <source>
        <dbReference type="ARBA" id="ARBA00023128"/>
    </source>
</evidence>
<evidence type="ECO:0000313" key="14">
    <source>
        <dbReference type="Proteomes" id="UP000008743"/>
    </source>
</evidence>
<evidence type="ECO:0000256" key="10">
    <source>
        <dbReference type="RuleBase" id="RU003423"/>
    </source>
</evidence>
<evidence type="ECO:0000256" key="4">
    <source>
        <dbReference type="ARBA" id="ARBA00022679"/>
    </source>
</evidence>
<dbReference type="AlphaFoldDB" id="A0A0D2WGZ6"/>
<dbReference type="SUPFAM" id="SSF47005">
    <property type="entry name" value="Peripheral subunit-binding domain of 2-oxo acid dehydrogenase complex"/>
    <property type="match status" value="1"/>
</dbReference>
<dbReference type="SUPFAM" id="SSF51230">
    <property type="entry name" value="Single hybrid motif"/>
    <property type="match status" value="1"/>
</dbReference>
<comment type="cofactor">
    <cofactor evidence="1 10">
        <name>(R)-lipoate</name>
        <dbReference type="ChEBI" id="CHEBI:83088"/>
    </cofactor>
</comment>
<dbReference type="GO" id="GO:0031405">
    <property type="term" value="F:lipoic acid binding"/>
    <property type="evidence" value="ECO:0007669"/>
    <property type="project" value="TreeGrafter"/>
</dbReference>
<evidence type="ECO:0000256" key="2">
    <source>
        <dbReference type="ARBA" id="ARBA00004305"/>
    </source>
</evidence>
<evidence type="ECO:0000256" key="3">
    <source>
        <dbReference type="ARBA" id="ARBA00007317"/>
    </source>
</evidence>
<dbReference type="FunFam" id="4.10.320.10:FF:000002">
    <property type="entry name" value="Dihydrolipoamide acetyltransferase component of pyruvate dehydrogenase complex"/>
    <property type="match status" value="1"/>
</dbReference>
<keyword evidence="6" id="KW-0809">Transit peptide</keyword>
<reference evidence="14" key="1">
    <citation type="submission" date="2011-02" db="EMBL/GenBank/DDBJ databases">
        <title>The Genome Sequence of Capsaspora owczarzaki ATCC 30864.</title>
        <authorList>
            <person name="Russ C."/>
            <person name="Cuomo C."/>
            <person name="Burger G."/>
            <person name="Gray M.W."/>
            <person name="Holland P.W.H."/>
            <person name="King N."/>
            <person name="Lang F.B.F."/>
            <person name="Roger A.J."/>
            <person name="Ruiz-Trillo I."/>
            <person name="Young S.K."/>
            <person name="Zeng Q."/>
            <person name="Gargeya S."/>
            <person name="Alvarado L."/>
            <person name="Berlin A."/>
            <person name="Chapman S.B."/>
            <person name="Chen Z."/>
            <person name="Freedman E."/>
            <person name="Gellesch M."/>
            <person name="Goldberg J."/>
            <person name="Griggs A."/>
            <person name="Gujja S."/>
            <person name="Heilman E."/>
            <person name="Heiman D."/>
            <person name="Howarth C."/>
            <person name="Mehta T."/>
            <person name="Neiman D."/>
            <person name="Pearson M."/>
            <person name="Roberts A."/>
            <person name="Saif S."/>
            <person name="Shea T."/>
            <person name="Shenoy N."/>
            <person name="Sisk P."/>
            <person name="Stolte C."/>
            <person name="Sykes S."/>
            <person name="White J."/>
            <person name="Yandava C."/>
            <person name="Haas B."/>
            <person name="Nusbaum C."/>
            <person name="Birren B."/>
        </authorList>
    </citation>
    <scope>NUCLEOTIDE SEQUENCE</scope>
    <source>
        <strain evidence="14">ATCC 30864</strain>
    </source>
</reference>
<dbReference type="InterPro" id="IPR023213">
    <property type="entry name" value="CAT-like_dom_sf"/>
</dbReference>
<dbReference type="InterPro" id="IPR003016">
    <property type="entry name" value="2-oxoA_DH_lipoyl-BS"/>
</dbReference>
<dbReference type="RefSeq" id="XP_004365239.2">
    <property type="nucleotide sequence ID" value="XM_004365182.2"/>
</dbReference>
<feature type="domain" description="Lipoyl-binding" evidence="11">
    <location>
        <begin position="99"/>
        <end position="174"/>
    </location>
</feature>
<dbReference type="OrthoDB" id="202158at2759"/>
<dbReference type="Gene3D" id="2.40.50.100">
    <property type="match status" value="1"/>
</dbReference>